<reference evidence="1" key="1">
    <citation type="submission" date="2019-07" db="EMBL/GenBank/DDBJ databases">
        <authorList>
            <person name="Dittberner H."/>
        </authorList>
    </citation>
    <scope>NUCLEOTIDE SEQUENCE [LARGE SCALE GENOMIC DNA]</scope>
</reference>
<dbReference type="AlphaFoldDB" id="A0A565AYZ4"/>
<evidence type="ECO:0000313" key="1">
    <source>
        <dbReference type="EMBL" id="VVA93859.1"/>
    </source>
</evidence>
<dbReference type="Proteomes" id="UP000489600">
    <property type="component" value="Unassembled WGS sequence"/>
</dbReference>
<evidence type="ECO:0000313" key="2">
    <source>
        <dbReference type="Proteomes" id="UP000489600"/>
    </source>
</evidence>
<organism evidence="1 2">
    <name type="scientific">Arabis nemorensis</name>
    <dbReference type="NCBI Taxonomy" id="586526"/>
    <lineage>
        <taxon>Eukaryota</taxon>
        <taxon>Viridiplantae</taxon>
        <taxon>Streptophyta</taxon>
        <taxon>Embryophyta</taxon>
        <taxon>Tracheophyta</taxon>
        <taxon>Spermatophyta</taxon>
        <taxon>Magnoliopsida</taxon>
        <taxon>eudicotyledons</taxon>
        <taxon>Gunneridae</taxon>
        <taxon>Pentapetalae</taxon>
        <taxon>rosids</taxon>
        <taxon>malvids</taxon>
        <taxon>Brassicales</taxon>
        <taxon>Brassicaceae</taxon>
        <taxon>Arabideae</taxon>
        <taxon>Arabis</taxon>
    </lineage>
</organism>
<gene>
    <name evidence="1" type="ORF">ANE_LOCUS4304</name>
</gene>
<accession>A0A565AYZ4</accession>
<keyword evidence="2" id="KW-1185">Reference proteome</keyword>
<comment type="caution">
    <text evidence="1">The sequence shown here is derived from an EMBL/GenBank/DDBJ whole genome shotgun (WGS) entry which is preliminary data.</text>
</comment>
<protein>
    <submittedName>
        <fullName evidence="1">Uncharacterized protein</fullName>
    </submittedName>
</protein>
<name>A0A565AYZ4_9BRAS</name>
<dbReference type="EMBL" id="CABITT030000002">
    <property type="protein sequence ID" value="VVA93859.1"/>
    <property type="molecule type" value="Genomic_DNA"/>
</dbReference>
<sequence length="84" mass="9863">MRKTTEELNEEVVDEGELFMFHLQKPSSNEFKSSLLHRMKKQVNLFKRYEADGNPANILDGIEKALHWKYVAIDMGILKTLQLR</sequence>
<proteinExistence type="predicted"/>